<dbReference type="InterPro" id="IPR020841">
    <property type="entry name" value="PKS_Beta-ketoAc_synthase_dom"/>
</dbReference>
<dbReference type="PANTHER" id="PTHR43775:SF37">
    <property type="entry name" value="SI:DKEY-61P9.11"/>
    <property type="match status" value="1"/>
</dbReference>
<feature type="active site" description="Proton acceptor; for dehydratase activity" evidence="4">
    <location>
        <position position="1296"/>
    </location>
</feature>
<dbReference type="GO" id="GO:0004312">
    <property type="term" value="F:fatty acid synthase activity"/>
    <property type="evidence" value="ECO:0007669"/>
    <property type="project" value="TreeGrafter"/>
</dbReference>
<dbReference type="Gene3D" id="3.40.366.10">
    <property type="entry name" value="Malonyl-Coenzyme A Acyl Carrier Protein, domain 2"/>
    <property type="match status" value="2"/>
</dbReference>
<gene>
    <name evidence="9" type="ORF">B0J13DRAFT_655491</name>
</gene>
<dbReference type="SMART" id="SM00824">
    <property type="entry name" value="PKS_TE"/>
    <property type="match status" value="1"/>
</dbReference>
<name>A0A9P9F8S7_9HYPO</name>
<dbReference type="InterPro" id="IPR018201">
    <property type="entry name" value="Ketoacyl_synth_AS"/>
</dbReference>
<dbReference type="InterPro" id="IPR050091">
    <property type="entry name" value="PKS_NRPS_Biosynth_Enz"/>
</dbReference>
<dbReference type="InterPro" id="IPR001031">
    <property type="entry name" value="Thioesterase"/>
</dbReference>
<dbReference type="SMART" id="SM00823">
    <property type="entry name" value="PKS_PP"/>
    <property type="match status" value="2"/>
</dbReference>
<dbReference type="InterPro" id="IPR030918">
    <property type="entry name" value="PT_fungal_PKS"/>
</dbReference>
<dbReference type="InterPro" id="IPR014043">
    <property type="entry name" value="Acyl_transferase_dom"/>
</dbReference>
<feature type="region of interest" description="Disordered" evidence="5">
    <location>
        <begin position="1586"/>
        <end position="1621"/>
    </location>
</feature>
<dbReference type="SUPFAM" id="SSF53474">
    <property type="entry name" value="alpha/beta-Hydrolases"/>
    <property type="match status" value="1"/>
</dbReference>
<dbReference type="Gene3D" id="3.10.129.110">
    <property type="entry name" value="Polyketide synthase dehydratase"/>
    <property type="match status" value="1"/>
</dbReference>
<dbReference type="SMART" id="SM00825">
    <property type="entry name" value="PKS_KS"/>
    <property type="match status" value="1"/>
</dbReference>
<feature type="non-terminal residue" evidence="9">
    <location>
        <position position="2134"/>
    </location>
</feature>
<reference evidence="9" key="1">
    <citation type="journal article" date="2021" name="Nat. Commun.">
        <title>Genetic determinants of endophytism in the Arabidopsis root mycobiome.</title>
        <authorList>
            <person name="Mesny F."/>
            <person name="Miyauchi S."/>
            <person name="Thiergart T."/>
            <person name="Pickel B."/>
            <person name="Atanasova L."/>
            <person name="Karlsson M."/>
            <person name="Huettel B."/>
            <person name="Barry K.W."/>
            <person name="Haridas S."/>
            <person name="Chen C."/>
            <person name="Bauer D."/>
            <person name="Andreopoulos W."/>
            <person name="Pangilinan J."/>
            <person name="LaButti K."/>
            <person name="Riley R."/>
            <person name="Lipzen A."/>
            <person name="Clum A."/>
            <person name="Drula E."/>
            <person name="Henrissat B."/>
            <person name="Kohler A."/>
            <person name="Grigoriev I.V."/>
            <person name="Martin F.M."/>
            <person name="Hacquard S."/>
        </authorList>
    </citation>
    <scope>NUCLEOTIDE SEQUENCE</scope>
    <source>
        <strain evidence="9">MPI-CAGE-AT-0021</strain>
    </source>
</reference>
<organism evidence="9 10">
    <name type="scientific">Dactylonectria estremocensis</name>
    <dbReference type="NCBI Taxonomy" id="1079267"/>
    <lineage>
        <taxon>Eukaryota</taxon>
        <taxon>Fungi</taxon>
        <taxon>Dikarya</taxon>
        <taxon>Ascomycota</taxon>
        <taxon>Pezizomycotina</taxon>
        <taxon>Sordariomycetes</taxon>
        <taxon>Hypocreomycetidae</taxon>
        <taxon>Hypocreales</taxon>
        <taxon>Nectriaceae</taxon>
        <taxon>Dactylonectria</taxon>
    </lineage>
</organism>
<dbReference type="Proteomes" id="UP000717696">
    <property type="component" value="Unassembled WGS sequence"/>
</dbReference>
<feature type="domain" description="Carrier" evidence="6">
    <location>
        <begin position="1620"/>
        <end position="1698"/>
    </location>
</feature>
<keyword evidence="2" id="KW-0597">Phosphoprotein</keyword>
<dbReference type="Gene3D" id="3.40.50.1820">
    <property type="entry name" value="alpha/beta hydrolase"/>
    <property type="match status" value="1"/>
</dbReference>
<dbReference type="InterPro" id="IPR029058">
    <property type="entry name" value="AB_hydrolase_fold"/>
</dbReference>
<dbReference type="PROSITE" id="PS00012">
    <property type="entry name" value="PHOSPHOPANTETHEINE"/>
    <property type="match status" value="2"/>
</dbReference>
<dbReference type="Pfam" id="PF00698">
    <property type="entry name" value="Acyl_transf_1"/>
    <property type="match status" value="1"/>
</dbReference>
<comment type="caution">
    <text evidence="9">The sequence shown here is derived from an EMBL/GenBank/DDBJ whole genome shotgun (WGS) entry which is preliminary data.</text>
</comment>
<dbReference type="Pfam" id="PF14765">
    <property type="entry name" value="PS-DH"/>
    <property type="match status" value="1"/>
</dbReference>
<dbReference type="InterPro" id="IPR016035">
    <property type="entry name" value="Acyl_Trfase/lysoPLipase"/>
</dbReference>
<dbReference type="InterPro" id="IPR016039">
    <property type="entry name" value="Thiolase-like"/>
</dbReference>
<dbReference type="GO" id="GO:0044550">
    <property type="term" value="P:secondary metabolite biosynthetic process"/>
    <property type="evidence" value="ECO:0007669"/>
    <property type="project" value="TreeGrafter"/>
</dbReference>
<dbReference type="InterPro" id="IPR020802">
    <property type="entry name" value="TesA-like"/>
</dbReference>
<keyword evidence="10" id="KW-1185">Reference proteome</keyword>
<sequence>ILVFGDQTEKILPAIQELYRHAPNSLYLRRFLQVSHDVARRYFESLSALQSQRRYFDTFLSLADESAQQKHPDIIVQSMLHCVAQLGTLVIQLEECPELLQSAIMVGWCTGLLPAAVAASAVSMVQVLELAPRVVELSIKIGVDARGKAAAVEDHPGSWARVVKGCPETELEAMLNQFNATNVTSRAAYISTVGSSSCTISGPPSTLETLFSSTLSNSRQFPSVSLPLSAPFHGSHLPDLGVWDSGRWEKQFGNAAMLRDKAAIISPSSGRTYVGTTLNEMLPQIVDDILWKQIRQQDAFTGIRLLCGDSHVSITPIVATAVSKQLEDHLCEHGVTVDFQPFAKPESTSSSSNSVAIVGMSGRFPGAESLDDFWRVLEAGIDLCREIPQERFDVKSHHDPTGKKDNTTLARFGCFIDRPGMFDARLFNMSPREAASTDPGQRLLLMTTYEALEMAGYTQEPQAAERDTKVGSFFGQTIDDWREYNAAEKVDMYYVTGGIRAFSAGRVNYHFKWDGPSYSVDSACSSSLVAIQLACSSLQSRECNMAVAGGSNILTGCNMYSGLSRGSFLSQTGSCKTFDSGADGYCRGEGVGVVVLKRLDDALANRDPVLAVIKSAATNHSAQAVSITHPHVETQERLFRDVLAQGGVNPTQVDYVECHGTGTQAGDAAESSSVVNVLAQGNRERPLVIGSLKPNIGHGEAAAGVSSLIKTLLMMRNQAIPPHIGVKAQLNPNLPSFEDNNYELATSGPFAKESGRTRKIMINNFSAAGGNTSLLIEDAPSVLPVPESLDPRTTHVITVSGKTPASLQQNLERLSGFVASTSCSISSIAYTSTARRMHHPLRKAYVAKTPAELSAALERDRPSWEGISAGSNKPPTVVFAFPGQGSKILGAGAELYKTSPACRREFNRMDALCASQGVQSFLPTLLGETSDPSPLENQLTLAVVEVVLARLWQSWGVKPDLVIGHSLGEYAALCVAGVISASDMVYLISKRAELMMTLCAAGTRKMLSLRLGVEDVEAALRQSSADFPSLQVACINGPTSTVVSGLADSILRFQKLQQEDQGVTAVFLEVPYAFHSAQMDPILEPYEKEARSVHFATPAIPVASTLLGSIVREPGVFSASYLARQARQPVRYTQALDACSTSELIGNKTLWLEIGPGTTCLSFVKQTLGCSPSCTLPTLDLKKGTWETASSTLAAAYTNGVNIRWTEFHHAYRHSLSVVSLPTYAFDLKNYWLDYTSRLDHPSSAASSKPTLEEAPAFTSRCWQQIGEESFTPTEARVKFTSDFSDPELHAMAHGHMVGGVGLCPSSLYSSLAYSAALYIFQRRDASLSSVPPMDIFDMEIFSPCIVSAAAESHPFTITAIQALPSGAVELIFASCPDGDSYRQHAKCSVLRGAESMFSEANKNLYLIRDRISTMRRMEQAEELDRLSKSTVYKLFKTVVDYSRPYQALESLHLNPERPESFAKLSFPSPDDPENFVHNPFWIDNLAQLGGFSLNVSPPSGQDDVYISHGWQSMRILRRLIAAEQLSAYVCMQPSLDESGVWSGDVYVFTNEELVAMCSGLKFKQMRRTVLFSLLGAAMPNTVASMSKSRSRSSSSSVSVHRGRVSAQLTPPASRASSKSSRVGVEDAALSTILEAAGLRMADLSDGLAEWSDLGIDSLLTITILQQLRESTGMDLPSSLFSTYPTVESLRTFFRGSGGSMSRSPSVSQAPRQHRSSPLSQSSPAFNEKTKSRSSTLASVATADSGISISYNDNGASDKLCEVLASIIAREVSVGREEILPTTQFSDLGMDSLLTITVLASFREESGVSLPSSFFNDCPTLRDAEVAMRPFQARTKEAELKPLQPEKNPMILGRVPEREFASTAVLLQGTPKPGRQSLFLLPDGSGSALSYIDLPPLTEKATSLPVYALNSPFIRDPDSYTLPFEAVAEIFIKSIRSTQPHGPYLLAGWSMGGIFAYEVSRQLLAAGEVIELLCLIDSPCPRTLPPLPAPTLDILDKAGLFSGLDKTDRGVPTATRKHFLASVRTLEHFHPAETPWDAALGKVVIIWAKDGVLDRVVDENKKRAVLSDEEIAGAARDWLVGKRSDFGPAGWDKLVGREVECRCVPGDHFSIVKAPLINNVQAVLSESFHSLGLA</sequence>
<dbReference type="SUPFAM" id="SSF53901">
    <property type="entry name" value="Thiolase-like"/>
    <property type="match status" value="1"/>
</dbReference>
<dbReference type="PROSITE" id="PS00606">
    <property type="entry name" value="KS3_1"/>
    <property type="match status" value="1"/>
</dbReference>
<dbReference type="InterPro" id="IPR049551">
    <property type="entry name" value="PKS_DH_C"/>
</dbReference>
<evidence type="ECO:0000259" key="7">
    <source>
        <dbReference type="PROSITE" id="PS52004"/>
    </source>
</evidence>
<dbReference type="Gene3D" id="1.10.1200.10">
    <property type="entry name" value="ACP-like"/>
    <property type="match status" value="2"/>
</dbReference>
<evidence type="ECO:0000259" key="6">
    <source>
        <dbReference type="PROSITE" id="PS50075"/>
    </source>
</evidence>
<dbReference type="InterPro" id="IPR042104">
    <property type="entry name" value="PKS_dehydratase_sf"/>
</dbReference>
<feature type="compositionally biased region" description="Low complexity" evidence="5">
    <location>
        <begin position="1611"/>
        <end position="1621"/>
    </location>
</feature>
<dbReference type="Pfam" id="PF00550">
    <property type="entry name" value="PP-binding"/>
    <property type="match status" value="2"/>
</dbReference>
<feature type="compositionally biased region" description="Polar residues" evidence="5">
    <location>
        <begin position="1716"/>
        <end position="1725"/>
    </location>
</feature>
<dbReference type="PROSITE" id="PS52019">
    <property type="entry name" value="PKS_MFAS_DH"/>
    <property type="match status" value="1"/>
</dbReference>
<feature type="domain" description="PKS/mFAS DH" evidence="8">
    <location>
        <begin position="1263"/>
        <end position="1572"/>
    </location>
</feature>
<feature type="region of interest" description="Disordered" evidence="5">
    <location>
        <begin position="1695"/>
        <end position="1734"/>
    </location>
</feature>
<dbReference type="InterPro" id="IPR001227">
    <property type="entry name" value="Ac_transferase_dom_sf"/>
</dbReference>
<dbReference type="PROSITE" id="PS52004">
    <property type="entry name" value="KS3_2"/>
    <property type="match status" value="1"/>
</dbReference>
<evidence type="ECO:0000256" key="5">
    <source>
        <dbReference type="SAM" id="MobiDB-lite"/>
    </source>
</evidence>
<dbReference type="Gene3D" id="3.30.70.3290">
    <property type="match status" value="1"/>
</dbReference>
<evidence type="ECO:0000256" key="2">
    <source>
        <dbReference type="ARBA" id="ARBA00022553"/>
    </source>
</evidence>
<dbReference type="Pfam" id="PF02801">
    <property type="entry name" value="Ketoacyl-synt_C"/>
    <property type="match status" value="1"/>
</dbReference>
<feature type="compositionally biased region" description="Low complexity" evidence="5">
    <location>
        <begin position="1586"/>
        <end position="1600"/>
    </location>
</feature>
<keyword evidence="3" id="KW-0808">Transferase</keyword>
<dbReference type="EMBL" id="JAGMUU010000004">
    <property type="protein sequence ID" value="KAH7155810.1"/>
    <property type="molecule type" value="Genomic_DNA"/>
</dbReference>
<dbReference type="GO" id="GO:0031177">
    <property type="term" value="F:phosphopantetheine binding"/>
    <property type="evidence" value="ECO:0007669"/>
    <property type="project" value="InterPro"/>
</dbReference>
<dbReference type="Gene3D" id="3.40.47.10">
    <property type="match status" value="1"/>
</dbReference>
<dbReference type="InterPro" id="IPR049900">
    <property type="entry name" value="PKS_mFAS_DH"/>
</dbReference>
<protein>
    <submittedName>
        <fullName evidence="9">PKS16 protein</fullName>
    </submittedName>
</protein>
<dbReference type="InterPro" id="IPR009081">
    <property type="entry name" value="PP-bd_ACP"/>
</dbReference>
<dbReference type="InterPro" id="IPR014030">
    <property type="entry name" value="Ketoacyl_synth_N"/>
</dbReference>
<evidence type="ECO:0000313" key="9">
    <source>
        <dbReference type="EMBL" id="KAH7155810.1"/>
    </source>
</evidence>
<dbReference type="SMART" id="SM00827">
    <property type="entry name" value="PKS_AT"/>
    <property type="match status" value="1"/>
</dbReference>
<dbReference type="SUPFAM" id="SSF55048">
    <property type="entry name" value="Probable ACP-binding domain of malonyl-CoA ACP transacylase"/>
    <property type="match status" value="1"/>
</dbReference>
<dbReference type="OrthoDB" id="329835at2759"/>
<dbReference type="InterPro" id="IPR006162">
    <property type="entry name" value="Ppantetheine_attach_site"/>
</dbReference>
<dbReference type="Pfam" id="PF00975">
    <property type="entry name" value="Thioesterase"/>
    <property type="match status" value="1"/>
</dbReference>
<dbReference type="Pfam" id="PF22621">
    <property type="entry name" value="CurL-like_PKS_C"/>
    <property type="match status" value="1"/>
</dbReference>
<dbReference type="GO" id="GO:0006633">
    <property type="term" value="P:fatty acid biosynthetic process"/>
    <property type="evidence" value="ECO:0007669"/>
    <property type="project" value="InterPro"/>
</dbReference>
<feature type="domain" description="Carrier" evidence="6">
    <location>
        <begin position="1758"/>
        <end position="1832"/>
    </location>
</feature>
<dbReference type="Pfam" id="PF00109">
    <property type="entry name" value="ketoacyl-synt"/>
    <property type="match status" value="1"/>
</dbReference>
<dbReference type="InterPro" id="IPR016036">
    <property type="entry name" value="Malonyl_transacylase_ACP-bd"/>
</dbReference>
<accession>A0A9P9F8S7</accession>
<dbReference type="Pfam" id="PF16073">
    <property type="entry name" value="SAT"/>
    <property type="match status" value="1"/>
</dbReference>
<evidence type="ECO:0000256" key="4">
    <source>
        <dbReference type="PROSITE-ProRule" id="PRU01363"/>
    </source>
</evidence>
<dbReference type="GO" id="GO:0004315">
    <property type="term" value="F:3-oxoacyl-[acyl-carrier-protein] synthase activity"/>
    <property type="evidence" value="ECO:0007669"/>
    <property type="project" value="InterPro"/>
</dbReference>
<feature type="domain" description="Ketosynthase family 3 (KS3)" evidence="7">
    <location>
        <begin position="352"/>
        <end position="778"/>
    </location>
</feature>
<feature type="region of interest" description="N-terminal hotdog fold" evidence="4">
    <location>
        <begin position="1263"/>
        <end position="1397"/>
    </location>
</feature>
<feature type="region of interest" description="C-terminal hotdog fold" evidence="4">
    <location>
        <begin position="1423"/>
        <end position="1572"/>
    </location>
</feature>
<evidence type="ECO:0000256" key="3">
    <source>
        <dbReference type="ARBA" id="ARBA00022679"/>
    </source>
</evidence>
<dbReference type="PANTHER" id="PTHR43775">
    <property type="entry name" value="FATTY ACID SYNTHASE"/>
    <property type="match status" value="1"/>
</dbReference>
<dbReference type="InterPro" id="IPR036736">
    <property type="entry name" value="ACP-like_sf"/>
</dbReference>
<dbReference type="SUPFAM" id="SSF47336">
    <property type="entry name" value="ACP-like"/>
    <property type="match status" value="2"/>
</dbReference>
<evidence type="ECO:0000313" key="10">
    <source>
        <dbReference type="Proteomes" id="UP000717696"/>
    </source>
</evidence>
<evidence type="ECO:0000256" key="1">
    <source>
        <dbReference type="ARBA" id="ARBA00022450"/>
    </source>
</evidence>
<evidence type="ECO:0000259" key="8">
    <source>
        <dbReference type="PROSITE" id="PS52019"/>
    </source>
</evidence>
<dbReference type="CDD" id="cd00833">
    <property type="entry name" value="PKS"/>
    <property type="match status" value="1"/>
</dbReference>
<keyword evidence="1" id="KW-0596">Phosphopantetheine</keyword>
<proteinExistence type="predicted"/>
<dbReference type="InterPro" id="IPR032088">
    <property type="entry name" value="SAT"/>
</dbReference>
<dbReference type="NCBIfam" id="TIGR04532">
    <property type="entry name" value="PT_fungal_PKS"/>
    <property type="match status" value="1"/>
</dbReference>
<feature type="active site" description="Proton donor; for dehydratase activity" evidence="4">
    <location>
        <position position="1484"/>
    </location>
</feature>
<dbReference type="InterPro" id="IPR014031">
    <property type="entry name" value="Ketoacyl_synth_C"/>
</dbReference>
<dbReference type="PROSITE" id="PS50075">
    <property type="entry name" value="CARRIER"/>
    <property type="match status" value="2"/>
</dbReference>
<dbReference type="SUPFAM" id="SSF52151">
    <property type="entry name" value="FabD/lysophospholipase-like"/>
    <property type="match status" value="1"/>
</dbReference>
<dbReference type="InterPro" id="IPR020806">
    <property type="entry name" value="PKS_PP-bd"/>
</dbReference>